<proteinExistence type="predicted"/>
<dbReference type="EMBL" id="CAFBOS010000354">
    <property type="protein sequence ID" value="CAB5028657.1"/>
    <property type="molecule type" value="Genomic_DNA"/>
</dbReference>
<protein>
    <submittedName>
        <fullName evidence="2">Unannotated protein</fullName>
    </submittedName>
</protein>
<reference evidence="2" key="1">
    <citation type="submission" date="2020-05" db="EMBL/GenBank/DDBJ databases">
        <authorList>
            <person name="Chiriac C."/>
            <person name="Salcher M."/>
            <person name="Ghai R."/>
            <person name="Kavagutti S V."/>
        </authorList>
    </citation>
    <scope>NUCLEOTIDE SEQUENCE</scope>
</reference>
<feature type="region of interest" description="Disordered" evidence="1">
    <location>
        <begin position="156"/>
        <end position="178"/>
    </location>
</feature>
<evidence type="ECO:0000313" key="2">
    <source>
        <dbReference type="EMBL" id="CAB5028657.1"/>
    </source>
</evidence>
<accession>A0A6J7RIR4</accession>
<organism evidence="2">
    <name type="scientific">freshwater metagenome</name>
    <dbReference type="NCBI Taxonomy" id="449393"/>
    <lineage>
        <taxon>unclassified sequences</taxon>
        <taxon>metagenomes</taxon>
        <taxon>ecological metagenomes</taxon>
    </lineage>
</organism>
<feature type="compositionally biased region" description="Basic residues" evidence="1">
    <location>
        <begin position="47"/>
        <end position="97"/>
    </location>
</feature>
<evidence type="ECO:0000256" key="1">
    <source>
        <dbReference type="SAM" id="MobiDB-lite"/>
    </source>
</evidence>
<feature type="compositionally biased region" description="Basic residues" evidence="1">
    <location>
        <begin position="157"/>
        <end position="167"/>
    </location>
</feature>
<feature type="compositionally biased region" description="Low complexity" evidence="1">
    <location>
        <begin position="108"/>
        <end position="126"/>
    </location>
</feature>
<feature type="region of interest" description="Disordered" evidence="1">
    <location>
        <begin position="24"/>
        <end position="126"/>
    </location>
</feature>
<feature type="compositionally biased region" description="Basic and acidic residues" evidence="1">
    <location>
        <begin position="35"/>
        <end position="46"/>
    </location>
</feature>
<dbReference type="AlphaFoldDB" id="A0A6J7RIR4"/>
<sequence>MGRGGGCLERHRSRLCAAVRRSRRERGARVAQRGRTADRGRSDRVRARCRYSRLRDRPHRRRRPGHHHRRHGRPRRGCSRLQRRSGAWRRPVPRRPAGRSAVPRRSQLPWARSARPPLRSPLRGPWPRWDRAHVVDGGAGRQCVRGHLLGLEGVRHQPGRRSRHRTTTPRGGCDGRRRGRHAYTGVARIRGHRRRVGVLAHGAR</sequence>
<name>A0A6J7RIR4_9ZZZZ</name>
<gene>
    <name evidence="2" type="ORF">UFOPK3967_03255</name>
</gene>